<sequence>MEEESIKKLERLSALKMTSKDVKNLQEDLLFSQRILNVNTENVEPLYNIVEDHITCPLRNDIVCENESRDEVLMNTKNVYEGFFTAPSVGIVTKKEKNVVEIVSMPSTTTIIRSSRSSTQSPQIVSSSASRSSASPALMSSSVDAITAPTEQDIMKCAHFFKSLLKMRPHQLFNLLDMKNLLRDVLLGEQSPEEFTVKLREVTKSQDKGNLLPFLRRSLPSLRRSIQNGQHLDLRQALDIDESCSSSTPQLPQQSDEFTPFSQQQSQNTQQNFQIYGKSLKTENYSPANLATTTTHSMPKSVENIQQNSLDNYKFVRSNEMKYEVSSLKKEELNSVAEKVNVGMDPSASSLFDDNADNLNNLPKMLLNPQALADRILLRMPDAEGVDGEVLSVISNAAEARLCTILAHLSTLAEHRLEPLRANPLYTSIDEPRKQIRFMEDIDKRAHNHRQTAEKEALLKITKSKGKDKDALEKAKQIQKADREAMVNREANAAAFAALGGSRIGAKRPFAAPNLGGTVDWKSGMQNQGLTSGLTGAAKIARLKRVTMRDLQFFLGIDPSIPSNSRLRHRIALYSLCADENTLI</sequence>
<feature type="compositionally biased region" description="Polar residues" evidence="6">
    <location>
        <begin position="243"/>
        <end position="257"/>
    </location>
</feature>
<dbReference type="InterPro" id="IPR003837">
    <property type="entry name" value="GatC"/>
</dbReference>
<organism evidence="8 9">
    <name type="scientific">Meloidogyne javanica</name>
    <name type="common">Root-knot nematode worm</name>
    <dbReference type="NCBI Taxonomy" id="6303"/>
    <lineage>
        <taxon>Eukaryota</taxon>
        <taxon>Metazoa</taxon>
        <taxon>Ecdysozoa</taxon>
        <taxon>Nematoda</taxon>
        <taxon>Chromadorea</taxon>
        <taxon>Rhabditida</taxon>
        <taxon>Tylenchina</taxon>
        <taxon>Tylenchomorpha</taxon>
        <taxon>Tylenchoidea</taxon>
        <taxon>Meloidogynidae</taxon>
        <taxon>Meloidogyninae</taxon>
        <taxon>Meloidogyne</taxon>
        <taxon>Meloidogyne incognita group</taxon>
    </lineage>
</organism>
<dbReference type="GO" id="GO:0006450">
    <property type="term" value="P:regulation of translational fidelity"/>
    <property type="evidence" value="ECO:0007669"/>
    <property type="project" value="InterPro"/>
</dbReference>
<dbReference type="Proteomes" id="UP000887561">
    <property type="component" value="Unplaced"/>
</dbReference>
<comment type="subcellular location">
    <subcellularLocation>
        <location evidence="1">Nucleus</location>
    </subcellularLocation>
</comment>
<protein>
    <submittedName>
        <fullName evidence="9">TAFH domain-containing protein</fullName>
    </submittedName>
</protein>
<dbReference type="Pfam" id="PF07531">
    <property type="entry name" value="TAFH"/>
    <property type="match status" value="1"/>
</dbReference>
<keyword evidence="4" id="KW-0804">Transcription</keyword>
<keyword evidence="5" id="KW-0539">Nucleus</keyword>
<dbReference type="SUPFAM" id="SSF158553">
    <property type="entry name" value="TAFH domain-like"/>
    <property type="match status" value="1"/>
</dbReference>
<evidence type="ECO:0000256" key="1">
    <source>
        <dbReference type="ARBA" id="ARBA00004123"/>
    </source>
</evidence>
<evidence type="ECO:0000256" key="2">
    <source>
        <dbReference type="ARBA" id="ARBA00006178"/>
    </source>
</evidence>
<evidence type="ECO:0000313" key="8">
    <source>
        <dbReference type="Proteomes" id="UP000887561"/>
    </source>
</evidence>
<evidence type="ECO:0000256" key="6">
    <source>
        <dbReference type="SAM" id="MobiDB-lite"/>
    </source>
</evidence>
<feature type="region of interest" description="Disordered" evidence="6">
    <location>
        <begin position="111"/>
        <end position="135"/>
    </location>
</feature>
<dbReference type="AlphaFoldDB" id="A0A915LFH7"/>
<evidence type="ECO:0000256" key="4">
    <source>
        <dbReference type="ARBA" id="ARBA00023163"/>
    </source>
</evidence>
<dbReference type="GO" id="GO:0006367">
    <property type="term" value="P:transcription initiation at RNA polymerase II promoter"/>
    <property type="evidence" value="ECO:0007669"/>
    <property type="project" value="TreeGrafter"/>
</dbReference>
<evidence type="ECO:0000259" key="7">
    <source>
        <dbReference type="PROSITE" id="PS51119"/>
    </source>
</evidence>
<reference evidence="9" key="1">
    <citation type="submission" date="2022-11" db="UniProtKB">
        <authorList>
            <consortium name="WormBaseParasite"/>
        </authorList>
    </citation>
    <scope>IDENTIFICATION</scope>
</reference>
<dbReference type="Pfam" id="PF05236">
    <property type="entry name" value="TAF4"/>
    <property type="match status" value="1"/>
</dbReference>
<dbReference type="Gene3D" id="1.20.120.1110">
    <property type="entry name" value="TAFH/NHR1 domain"/>
    <property type="match status" value="1"/>
</dbReference>
<dbReference type="WBParaSite" id="scaffold1143_cov257.g2564">
    <property type="protein sequence ID" value="scaffold1143_cov257.g2564"/>
    <property type="gene ID" value="scaffold1143_cov257.g2564"/>
</dbReference>
<dbReference type="GO" id="GO:0003677">
    <property type="term" value="F:DNA binding"/>
    <property type="evidence" value="ECO:0007669"/>
    <property type="project" value="TreeGrafter"/>
</dbReference>
<feature type="region of interest" description="Disordered" evidence="6">
    <location>
        <begin position="243"/>
        <end position="269"/>
    </location>
</feature>
<dbReference type="InterPro" id="IPR045144">
    <property type="entry name" value="TAF4"/>
</dbReference>
<dbReference type="InterPro" id="IPR003894">
    <property type="entry name" value="TAFH_NHR1"/>
</dbReference>
<dbReference type="InterPro" id="IPR037249">
    <property type="entry name" value="TAFH/NHR1_dom_sf"/>
</dbReference>
<evidence type="ECO:0000256" key="3">
    <source>
        <dbReference type="ARBA" id="ARBA00023015"/>
    </source>
</evidence>
<dbReference type="InterPro" id="IPR007900">
    <property type="entry name" value="TAF4_C"/>
</dbReference>
<dbReference type="GO" id="GO:0005669">
    <property type="term" value="C:transcription factor TFIID complex"/>
    <property type="evidence" value="ECO:0007669"/>
    <property type="project" value="InterPro"/>
</dbReference>
<dbReference type="PANTHER" id="PTHR15138">
    <property type="entry name" value="TRANSCRIPTION INITIATION FACTOR TFIID SUBUNIT 4"/>
    <property type="match status" value="1"/>
</dbReference>
<dbReference type="InterPro" id="IPR036113">
    <property type="entry name" value="Asp/Glu-ADT_sf_sub_c"/>
</dbReference>
<dbReference type="Pfam" id="PF02686">
    <property type="entry name" value="GatC"/>
    <property type="match status" value="1"/>
</dbReference>
<dbReference type="GO" id="GO:0016251">
    <property type="term" value="F:RNA polymerase II general transcription initiation factor activity"/>
    <property type="evidence" value="ECO:0007669"/>
    <property type="project" value="TreeGrafter"/>
</dbReference>
<dbReference type="PANTHER" id="PTHR15138:SF14">
    <property type="entry name" value="TRANSCRIPTION INITIATION FACTOR TFIID SUBUNIT 4"/>
    <property type="match status" value="1"/>
</dbReference>
<dbReference type="CDD" id="cd08045">
    <property type="entry name" value="HFD_TAF4"/>
    <property type="match status" value="1"/>
</dbReference>
<name>A0A915LFH7_MELJA</name>
<keyword evidence="8" id="KW-1185">Reference proteome</keyword>
<evidence type="ECO:0000313" key="9">
    <source>
        <dbReference type="WBParaSite" id="scaffold1143_cov257.g2564"/>
    </source>
</evidence>
<accession>A0A915LFH7</accession>
<proteinExistence type="inferred from homology"/>
<keyword evidence="3" id="KW-0805">Transcription regulation</keyword>
<feature type="domain" description="TAFH" evidence="7">
    <location>
        <begin position="151"/>
        <end position="245"/>
    </location>
</feature>
<comment type="similarity">
    <text evidence="2">Belongs to the TAF4 family.</text>
</comment>
<evidence type="ECO:0000256" key="5">
    <source>
        <dbReference type="ARBA" id="ARBA00023242"/>
    </source>
</evidence>
<dbReference type="SUPFAM" id="SSF141000">
    <property type="entry name" value="Glu-tRNAGln amidotransferase C subunit"/>
    <property type="match status" value="1"/>
</dbReference>
<dbReference type="PROSITE" id="PS51119">
    <property type="entry name" value="TAFH"/>
    <property type="match status" value="1"/>
</dbReference>